<keyword evidence="2" id="KW-0479">Metal-binding</keyword>
<keyword evidence="1 2" id="KW-0456">Lyase</keyword>
<dbReference type="SFLD" id="SFLDS00005">
    <property type="entry name" value="Isoprenoid_Synthase_Type_I"/>
    <property type="match status" value="1"/>
</dbReference>
<comment type="caution">
    <text evidence="3">The sequence shown here is derived from an EMBL/GenBank/DDBJ whole genome shotgun (WGS) entry which is preliminary data.</text>
</comment>
<accession>A0A229S5G9</accession>
<organism evidence="3 4">
    <name type="scientific">Amycolatopsis thailandensis</name>
    <dbReference type="NCBI Taxonomy" id="589330"/>
    <lineage>
        <taxon>Bacteria</taxon>
        <taxon>Bacillati</taxon>
        <taxon>Actinomycetota</taxon>
        <taxon>Actinomycetes</taxon>
        <taxon>Pseudonocardiales</taxon>
        <taxon>Pseudonocardiaceae</taxon>
        <taxon>Amycolatopsis</taxon>
    </lineage>
</organism>
<reference evidence="3 4" key="1">
    <citation type="submission" date="2017-07" db="EMBL/GenBank/DDBJ databases">
        <title>Amycolatopsis thailandensis Genome sequencing and assembly.</title>
        <authorList>
            <person name="Kaur N."/>
            <person name="Mayilraj S."/>
        </authorList>
    </citation>
    <scope>NUCLEOTIDE SEQUENCE [LARGE SCALE GENOMIC DNA]</scope>
    <source>
        <strain evidence="3 4">JCM 16380</strain>
    </source>
</reference>
<dbReference type="SUPFAM" id="SSF48576">
    <property type="entry name" value="Terpenoid synthases"/>
    <property type="match status" value="1"/>
</dbReference>
<dbReference type="InterPro" id="IPR008949">
    <property type="entry name" value="Isoprenoid_synthase_dom_sf"/>
</dbReference>
<dbReference type="RefSeq" id="WP_093935460.1">
    <property type="nucleotide sequence ID" value="NZ_NMQT01000072.1"/>
</dbReference>
<dbReference type="OrthoDB" id="2989600at2"/>
<dbReference type="InterPro" id="IPR034686">
    <property type="entry name" value="Terpene_cyclase-like_2"/>
</dbReference>
<dbReference type="PANTHER" id="PTHR35201:SF4">
    <property type="entry name" value="BETA-PINACENE SYNTHASE-RELATED"/>
    <property type="match status" value="1"/>
</dbReference>
<name>A0A229S5G9_9PSEU</name>
<dbReference type="PANTHER" id="PTHR35201">
    <property type="entry name" value="TERPENE SYNTHASE"/>
    <property type="match status" value="1"/>
</dbReference>
<keyword evidence="4" id="KW-1185">Reference proteome</keyword>
<dbReference type="Proteomes" id="UP000215223">
    <property type="component" value="Unassembled WGS sequence"/>
</dbReference>
<dbReference type="SFLD" id="SFLDG01020">
    <property type="entry name" value="Terpene_Cyclase_Like_2"/>
    <property type="match status" value="1"/>
</dbReference>
<dbReference type="EC" id="4.2.3.-" evidence="2"/>
<dbReference type="GO" id="GO:0010333">
    <property type="term" value="F:terpene synthase activity"/>
    <property type="evidence" value="ECO:0007669"/>
    <property type="project" value="InterPro"/>
</dbReference>
<comment type="cofactor">
    <cofactor evidence="2">
        <name>Mg(2+)</name>
        <dbReference type="ChEBI" id="CHEBI:18420"/>
    </cofactor>
</comment>
<protein>
    <recommendedName>
        <fullName evidence="2">Terpene synthase</fullName>
        <ecNumber evidence="2">4.2.3.-</ecNumber>
    </recommendedName>
</protein>
<dbReference type="Pfam" id="PF19086">
    <property type="entry name" value="Terpene_syn_C_2"/>
    <property type="match status" value="1"/>
</dbReference>
<proteinExistence type="inferred from homology"/>
<dbReference type="Gene3D" id="1.10.600.10">
    <property type="entry name" value="Farnesyl Diphosphate Synthase"/>
    <property type="match status" value="1"/>
</dbReference>
<gene>
    <name evidence="3" type="ORF">CFP71_20370</name>
</gene>
<evidence type="ECO:0000256" key="1">
    <source>
        <dbReference type="ARBA" id="ARBA00023239"/>
    </source>
</evidence>
<dbReference type="EMBL" id="NMQT01000072">
    <property type="protein sequence ID" value="OXM53991.1"/>
    <property type="molecule type" value="Genomic_DNA"/>
</dbReference>
<comment type="similarity">
    <text evidence="2">Belongs to the terpene synthase family.</text>
</comment>
<evidence type="ECO:0000313" key="4">
    <source>
        <dbReference type="Proteomes" id="UP000215223"/>
    </source>
</evidence>
<dbReference type="AlphaFoldDB" id="A0A229S5G9"/>
<dbReference type="GO" id="GO:0046872">
    <property type="term" value="F:metal ion binding"/>
    <property type="evidence" value="ECO:0007669"/>
    <property type="project" value="UniProtKB-KW"/>
</dbReference>
<evidence type="ECO:0000313" key="3">
    <source>
        <dbReference type="EMBL" id="OXM53991.1"/>
    </source>
</evidence>
<evidence type="ECO:0000256" key="2">
    <source>
        <dbReference type="RuleBase" id="RU366034"/>
    </source>
</evidence>
<keyword evidence="2" id="KW-0460">Magnesium</keyword>
<sequence>MHPAELRIWPSPGHSLLQLPDRISPYAEKLEQRILHWADEFQVLDGERARTKLERTRLGELIARSYPHITEDRLDALAGWFLWAFVIDDCYDDVVGDYDASAERVLSVLRGERIPEMTRLDALLARVRELVVEGRSRHWQARFEQHMGQFLTGFKYEADSRASGRTPNLLGYTQLRRATGGITPSLDLLEVATGHEVPVLIHETEQFHILFNRAADVVVWVNDVVSLEKELLSGETSNGVLVLRQEMALSDQEAIDAVYDLVEGQIEQFDRARTVLFGLLPGWGGLTVSELAAIELFVEGLQTWMRGNLEWSRNCARYRVVDGVRLSTDSTLVNTTRQVSG</sequence>